<dbReference type="Proteomes" id="UP001238496">
    <property type="component" value="Unassembled WGS sequence"/>
</dbReference>
<dbReference type="EMBL" id="JAUSUW010000010">
    <property type="protein sequence ID" value="MDQ0422287.1"/>
    <property type="molecule type" value="Genomic_DNA"/>
</dbReference>
<evidence type="ECO:0000313" key="2">
    <source>
        <dbReference type="Proteomes" id="UP001238496"/>
    </source>
</evidence>
<evidence type="ECO:0008006" key="3">
    <source>
        <dbReference type="Google" id="ProtNLM"/>
    </source>
</evidence>
<reference evidence="1 2" key="1">
    <citation type="submission" date="2023-07" db="EMBL/GenBank/DDBJ databases">
        <title>Genomic Encyclopedia of Type Strains, Phase IV (KMG-IV): sequencing the most valuable type-strain genomes for metagenomic binning, comparative biology and taxonomic classification.</title>
        <authorList>
            <person name="Goeker M."/>
        </authorList>
    </citation>
    <scope>NUCLEOTIDE SEQUENCE [LARGE SCALE GENOMIC DNA]</scope>
    <source>
        <strain evidence="1 2">DSM 1111</strain>
    </source>
</reference>
<gene>
    <name evidence="1" type="ORF">J2045_003335</name>
</gene>
<protein>
    <recommendedName>
        <fullName evidence="3">Tail fiber protein</fullName>
    </recommendedName>
</protein>
<sequence>MEKQVQFRDRQELQSGDLSNIGVYAQEALDRIVGEGLTDEKKYTGFSIAKTGATQITIDAGTYWTGGKRYIREEATNQDFLSNLPLLTKRIAAVLVVNADVDTEVEPRDFLIDVETGATEPQSVAMQKLRYAQFQTQFGIENASPQKPTVSTDVLVIGWVTLNTTGVESIEMATDNEFMSIKKLDARATELEEWKGQAGEQITTLGTDITGLASRLAQSADTSQLTRVFEDVARIKELLELKDNYSGYGADSFLNYDLSWSDNSQVGYYAKVEEGIRFADANALNTAITLFNPIDPSVSVASNGLCLPKYSQVRRISVDSYRQPLSISQYQFQTVAYKQMAMSVSRIRYGSSFSVCTNSEFWRTGRYDSASGVFTDRLGRTYQFESGNPNKNHQWVRLKRFWYDTETVYYEKRVATDFSVNGSMVAQTFLNTQGGWLTSLDLFFTDKDASGNVTVLLTKTDAGRPDLTQVVAETTLQPANIIKGSSPSVAAQWTRVSFVPTALAAGERYAIVLVTGGNHFVGLASGVAYAAGTLFYSTDGAFFQGDLTLDMMFRANFASFENPRLEVDLGSINLSGGITDIDIAYEGIVPDGCTLAFEVRPQGSPTWRTISELDTAAFNGLPALCSFRAVFVGTKDLMPGFKLTGSSVLVSRPATNMLHFSGTLTMPAPTRSIQVIAILDYFKEANHDFTVALIDVTNANAVRTAATVVDELLDDRGDDLRHIRRTFTFNATSLPVNTSAVRIRSTGAALAATEVFHVERMTFLSF</sequence>
<proteinExistence type="predicted"/>
<organism evidence="1 2">
    <name type="scientific">Peteryoungia aggregata LMG 23059</name>
    <dbReference type="NCBI Taxonomy" id="1368425"/>
    <lineage>
        <taxon>Bacteria</taxon>
        <taxon>Pseudomonadati</taxon>
        <taxon>Pseudomonadota</taxon>
        <taxon>Alphaproteobacteria</taxon>
        <taxon>Hyphomicrobiales</taxon>
        <taxon>Rhizobiaceae</taxon>
        <taxon>Peteryoungia</taxon>
    </lineage>
</organism>
<comment type="caution">
    <text evidence="1">The sequence shown here is derived from an EMBL/GenBank/DDBJ whole genome shotgun (WGS) entry which is preliminary data.</text>
</comment>
<dbReference type="RefSeq" id="WP_307374705.1">
    <property type="nucleotide sequence ID" value="NZ_JAUSUW010000010.1"/>
</dbReference>
<evidence type="ECO:0000313" key="1">
    <source>
        <dbReference type="EMBL" id="MDQ0422287.1"/>
    </source>
</evidence>
<accession>A0ABU0GCE7</accession>
<keyword evidence="2" id="KW-1185">Reference proteome</keyword>
<name>A0ABU0GCE7_9HYPH</name>